<dbReference type="GO" id="GO:0005829">
    <property type="term" value="C:cytosol"/>
    <property type="evidence" value="ECO:0007669"/>
    <property type="project" value="TreeGrafter"/>
</dbReference>
<evidence type="ECO:0000256" key="1">
    <source>
        <dbReference type="ARBA" id="ARBA00005854"/>
    </source>
</evidence>
<protein>
    <submittedName>
        <fullName evidence="7">Hydroxyacid dehydrogenase</fullName>
    </submittedName>
</protein>
<dbReference type="Proteomes" id="UP001304340">
    <property type="component" value="Chromosome"/>
</dbReference>
<evidence type="ECO:0000313" key="8">
    <source>
        <dbReference type="Proteomes" id="UP001304340"/>
    </source>
</evidence>
<dbReference type="KEGG" id="sbil:SANBI_002078"/>
<dbReference type="RefSeq" id="WP_319154751.1">
    <property type="nucleotide sequence ID" value="NZ_CP138359.1"/>
</dbReference>
<comment type="similarity">
    <text evidence="1 4">Belongs to the D-isomer specific 2-hydroxyacid dehydrogenase family.</text>
</comment>
<dbReference type="SUPFAM" id="SSF51735">
    <property type="entry name" value="NAD(P)-binding Rossmann-fold domains"/>
    <property type="match status" value="1"/>
</dbReference>
<dbReference type="InterPro" id="IPR036291">
    <property type="entry name" value="NAD(P)-bd_dom_sf"/>
</dbReference>
<dbReference type="PANTHER" id="PTHR10996">
    <property type="entry name" value="2-HYDROXYACID DEHYDROGENASE-RELATED"/>
    <property type="match status" value="1"/>
</dbReference>
<dbReference type="GO" id="GO:0051287">
    <property type="term" value="F:NAD binding"/>
    <property type="evidence" value="ECO:0007669"/>
    <property type="project" value="InterPro"/>
</dbReference>
<reference evidence="8" key="1">
    <citation type="submission" date="2023-11" db="EMBL/GenBank/DDBJ databases">
        <authorList>
            <person name="Helweg L.P."/>
            <person name="Kiel A."/>
            <person name="Hitz F."/>
            <person name="Ruckert-Reed C."/>
            <person name="Busche T."/>
            <person name="Kaltschmidt B."/>
            <person name="Kaltschmidt C."/>
        </authorList>
    </citation>
    <scope>NUCLEOTIDE SEQUENCE [LARGE SCALE GENOMIC DNA]</scope>
    <source>
        <strain evidence="8">4.1</strain>
    </source>
</reference>
<accession>A0AAF0Z451</accession>
<dbReference type="Pfam" id="PF02826">
    <property type="entry name" value="2-Hacid_dh_C"/>
    <property type="match status" value="1"/>
</dbReference>
<organism evidence="7 8">
    <name type="scientific">Sanguibacter biliveldensis</name>
    <dbReference type="NCBI Taxonomy" id="3030830"/>
    <lineage>
        <taxon>Bacteria</taxon>
        <taxon>Bacillati</taxon>
        <taxon>Actinomycetota</taxon>
        <taxon>Actinomycetes</taxon>
        <taxon>Micrococcales</taxon>
        <taxon>Sanguibacteraceae</taxon>
        <taxon>Sanguibacter</taxon>
    </lineage>
</organism>
<feature type="domain" description="D-isomer specific 2-hydroxyacid dehydrogenase catalytic" evidence="5">
    <location>
        <begin position="40"/>
        <end position="307"/>
    </location>
</feature>
<evidence type="ECO:0000259" key="6">
    <source>
        <dbReference type="Pfam" id="PF02826"/>
    </source>
</evidence>
<dbReference type="AlphaFoldDB" id="A0AAF0Z451"/>
<dbReference type="InterPro" id="IPR050223">
    <property type="entry name" value="D-isomer_2-hydroxyacid_DH"/>
</dbReference>
<dbReference type="Pfam" id="PF00389">
    <property type="entry name" value="2-Hacid_dh"/>
    <property type="match status" value="1"/>
</dbReference>
<dbReference type="InterPro" id="IPR006139">
    <property type="entry name" value="D-isomer_2_OHA_DH_cat_dom"/>
</dbReference>
<evidence type="ECO:0000256" key="4">
    <source>
        <dbReference type="RuleBase" id="RU003719"/>
    </source>
</evidence>
<feature type="domain" description="D-isomer specific 2-hydroxyacid dehydrogenase NAD-binding" evidence="6">
    <location>
        <begin position="130"/>
        <end position="305"/>
    </location>
</feature>
<keyword evidence="2 4" id="KW-0560">Oxidoreductase</keyword>
<dbReference type="GO" id="GO:0016618">
    <property type="term" value="F:hydroxypyruvate reductase [NAD(P)H] activity"/>
    <property type="evidence" value="ECO:0007669"/>
    <property type="project" value="TreeGrafter"/>
</dbReference>
<dbReference type="GO" id="GO:0030267">
    <property type="term" value="F:glyoxylate reductase (NADPH) activity"/>
    <property type="evidence" value="ECO:0007669"/>
    <property type="project" value="TreeGrafter"/>
</dbReference>
<name>A0AAF0Z451_9MICO</name>
<dbReference type="EMBL" id="CP138359">
    <property type="protein sequence ID" value="WPF80842.1"/>
    <property type="molecule type" value="Genomic_DNA"/>
</dbReference>
<dbReference type="Gene3D" id="3.40.50.720">
    <property type="entry name" value="NAD(P)-binding Rossmann-like Domain"/>
    <property type="match status" value="2"/>
</dbReference>
<sequence length="345" mass="36525">MPPAGPVPPQRRPRALALMADDVFDQQMDGPRLDRFARLATLTDLVHTDTLDSPQVREAARDVEVLLTSWGAPRLTAARLEHLPALRAVLHCAGSVRPHVSDALWERGIQVTTAADVNAVPVAEFTVAAIVLASKKVFTLGALARQHRGAQSRRDTLGPLSTFGLTVGIVGFSRVGRRVVERLQVLDECTCLVVDPYADPAEVAAAGGALVSLEQMLGRVDVLSLHAPSVPATDRMIGAVELAALPDHATLVNTARGSLVDHDALAAECLTGRLHAVLDVTDPEPLPATSLLHGLPNVMLTPHVAGSLGSETLRMTTSALDQLELYAAGLALTATMTRELLEVSA</sequence>
<evidence type="ECO:0000259" key="5">
    <source>
        <dbReference type="Pfam" id="PF00389"/>
    </source>
</evidence>
<dbReference type="SUPFAM" id="SSF52283">
    <property type="entry name" value="Formate/glycerate dehydrogenase catalytic domain-like"/>
    <property type="match status" value="1"/>
</dbReference>
<evidence type="ECO:0000313" key="7">
    <source>
        <dbReference type="EMBL" id="WPF80842.1"/>
    </source>
</evidence>
<evidence type="ECO:0000256" key="2">
    <source>
        <dbReference type="ARBA" id="ARBA00023002"/>
    </source>
</evidence>
<evidence type="ECO:0000256" key="3">
    <source>
        <dbReference type="ARBA" id="ARBA00023027"/>
    </source>
</evidence>
<dbReference type="PANTHER" id="PTHR10996:SF178">
    <property type="entry name" value="2-HYDROXYACID DEHYDROGENASE YGL185C-RELATED"/>
    <property type="match status" value="1"/>
</dbReference>
<dbReference type="InterPro" id="IPR006140">
    <property type="entry name" value="D-isomer_DH_NAD-bd"/>
</dbReference>
<keyword evidence="8" id="KW-1185">Reference proteome</keyword>
<dbReference type="CDD" id="cd12167">
    <property type="entry name" value="2-Hacid_dh_8"/>
    <property type="match status" value="1"/>
</dbReference>
<proteinExistence type="inferred from homology"/>
<keyword evidence="3" id="KW-0520">NAD</keyword>
<gene>
    <name evidence="7" type="ORF">SANBI_002078</name>
</gene>